<dbReference type="HOGENOM" id="CLU_806696_0_0_1"/>
<comment type="caution">
    <text evidence="2">The sequence shown here is derived from an EMBL/GenBank/DDBJ whole genome shotgun (WGS) entry which is preliminary data.</text>
</comment>
<evidence type="ECO:0000313" key="3">
    <source>
        <dbReference type="Proteomes" id="UP000007129"/>
    </source>
</evidence>
<dbReference type="InParanoid" id="K2RG98"/>
<dbReference type="AlphaFoldDB" id="K2RG98"/>
<feature type="compositionally biased region" description="Polar residues" evidence="1">
    <location>
        <begin position="330"/>
        <end position="344"/>
    </location>
</feature>
<dbReference type="VEuPathDB" id="FungiDB:MPH_01130"/>
<evidence type="ECO:0000313" key="2">
    <source>
        <dbReference type="EMBL" id="EKG21536.1"/>
    </source>
</evidence>
<dbReference type="OrthoDB" id="3537171at2759"/>
<feature type="region of interest" description="Disordered" evidence="1">
    <location>
        <begin position="82"/>
        <end position="126"/>
    </location>
</feature>
<evidence type="ECO:0000256" key="1">
    <source>
        <dbReference type="SAM" id="MobiDB-lite"/>
    </source>
</evidence>
<proteinExistence type="predicted"/>
<dbReference type="Proteomes" id="UP000007129">
    <property type="component" value="Unassembled WGS sequence"/>
</dbReference>
<feature type="compositionally biased region" description="Low complexity" evidence="1">
    <location>
        <begin position="108"/>
        <end position="119"/>
    </location>
</feature>
<name>K2RG98_MACPH</name>
<dbReference type="EMBL" id="AHHD01000047">
    <property type="protein sequence ID" value="EKG21536.1"/>
    <property type="molecule type" value="Genomic_DNA"/>
</dbReference>
<organism evidence="2 3">
    <name type="scientific">Macrophomina phaseolina (strain MS6)</name>
    <name type="common">Charcoal rot fungus</name>
    <dbReference type="NCBI Taxonomy" id="1126212"/>
    <lineage>
        <taxon>Eukaryota</taxon>
        <taxon>Fungi</taxon>
        <taxon>Dikarya</taxon>
        <taxon>Ascomycota</taxon>
        <taxon>Pezizomycotina</taxon>
        <taxon>Dothideomycetes</taxon>
        <taxon>Dothideomycetes incertae sedis</taxon>
        <taxon>Botryosphaeriales</taxon>
        <taxon>Botryosphaeriaceae</taxon>
        <taxon>Macrophomina</taxon>
    </lineage>
</organism>
<feature type="region of interest" description="Disordered" evidence="1">
    <location>
        <begin position="305"/>
        <end position="344"/>
    </location>
</feature>
<gene>
    <name evidence="2" type="ORF">MPH_01130</name>
</gene>
<protein>
    <submittedName>
        <fullName evidence="2">Uncharacterized protein</fullName>
    </submittedName>
</protein>
<reference evidence="2 3" key="1">
    <citation type="journal article" date="2012" name="BMC Genomics">
        <title>Tools to kill: Genome of one of the most destructive plant pathogenic fungi Macrophomina phaseolina.</title>
        <authorList>
            <person name="Islam M.S."/>
            <person name="Haque M.S."/>
            <person name="Islam M.M."/>
            <person name="Emdad E.M."/>
            <person name="Halim A."/>
            <person name="Hossen Q.M.M."/>
            <person name="Hossain M.Z."/>
            <person name="Ahmed B."/>
            <person name="Rahim S."/>
            <person name="Rahman M.S."/>
            <person name="Alam M.M."/>
            <person name="Hou S."/>
            <person name="Wan X."/>
            <person name="Saito J.A."/>
            <person name="Alam M."/>
        </authorList>
    </citation>
    <scope>NUCLEOTIDE SEQUENCE [LARGE SCALE GENOMIC DNA]</scope>
    <source>
        <strain evidence="2 3">MS6</strain>
    </source>
</reference>
<accession>K2RG98</accession>
<sequence length="344" mass="38396">MPAHGIPMLDSEQNRAPKYSFSNAKTILESPHSHQFSSLKYPDHNTYTKDFSKMGSMTATTTRPQPLSFAAMLKAVYTPPPSSIQSPDAIKGISLSPCSPSSTPPLTPSISSLSGPTSTAPSSQHSLLLNSGPFPRKSGWAYAGRLAWLGIGMIGPKSVIRQRLTKPERVSGFERHPALIWRAPNEDGIVEIIPITSYDGKRAEEKWGKIRNAREREQRLQQLLMLEYGEEEPHEGTRTLHFTQPTRCRKRSYLNIQNGVYKIEVNCLEPYTINWNANVALASSSLNYVNYQLNRHVPHSLWTEKEENEDARAQPTSVARNLSGPWRNPALTSRSGTGLAYRQS</sequence>